<keyword evidence="7" id="KW-0233">DNA recombination</keyword>
<evidence type="ECO:0000256" key="1">
    <source>
        <dbReference type="ARBA" id="ARBA00004496"/>
    </source>
</evidence>
<dbReference type="InterPro" id="IPR044068">
    <property type="entry name" value="CB"/>
</dbReference>
<proteinExistence type="predicted"/>
<dbReference type="GO" id="GO:0005737">
    <property type="term" value="C:cytoplasm"/>
    <property type="evidence" value="ECO:0007669"/>
    <property type="project" value="UniProtKB-SubCell"/>
</dbReference>
<evidence type="ECO:0000256" key="9">
    <source>
        <dbReference type="PROSITE-ProRule" id="PRU01248"/>
    </source>
</evidence>
<dbReference type="PANTHER" id="PTHR30349:SF77">
    <property type="entry name" value="TYROSINE RECOMBINASE XERC"/>
    <property type="match status" value="1"/>
</dbReference>
<evidence type="ECO:0008006" key="14">
    <source>
        <dbReference type="Google" id="ProtNLM"/>
    </source>
</evidence>
<organism evidence="12 13">
    <name type="scientific">Candidatus Jacksonbacteria bacterium RIFCSPLOWO2_02_FULL_44_20</name>
    <dbReference type="NCBI Taxonomy" id="1798460"/>
    <lineage>
        <taxon>Bacteria</taxon>
        <taxon>Candidatus Jacksoniibacteriota</taxon>
    </lineage>
</organism>
<dbReference type="InterPro" id="IPR011010">
    <property type="entry name" value="DNA_brk_join_enz"/>
</dbReference>
<dbReference type="InterPro" id="IPR004107">
    <property type="entry name" value="Integrase_SAM-like_N"/>
</dbReference>
<evidence type="ECO:0000313" key="12">
    <source>
        <dbReference type="EMBL" id="OGY72207.1"/>
    </source>
</evidence>
<keyword evidence="2" id="KW-0963">Cytoplasm</keyword>
<dbReference type="GO" id="GO:0015074">
    <property type="term" value="P:DNA integration"/>
    <property type="evidence" value="ECO:0007669"/>
    <property type="project" value="UniProtKB-KW"/>
</dbReference>
<evidence type="ECO:0000256" key="2">
    <source>
        <dbReference type="ARBA" id="ARBA00022490"/>
    </source>
</evidence>
<evidence type="ECO:0000256" key="8">
    <source>
        <dbReference type="ARBA" id="ARBA00023306"/>
    </source>
</evidence>
<comment type="subcellular location">
    <subcellularLocation>
        <location evidence="1">Cytoplasm</location>
    </subcellularLocation>
</comment>
<evidence type="ECO:0000256" key="4">
    <source>
        <dbReference type="ARBA" id="ARBA00022829"/>
    </source>
</evidence>
<comment type="caution">
    <text evidence="12">The sequence shown here is derived from an EMBL/GenBank/DDBJ whole genome shotgun (WGS) entry which is preliminary data.</text>
</comment>
<keyword evidence="4" id="KW-0159">Chromosome partition</keyword>
<keyword evidence="8" id="KW-0131">Cell cycle</keyword>
<name>A0A1G2A802_9BACT</name>
<evidence type="ECO:0000313" key="13">
    <source>
        <dbReference type="Proteomes" id="UP000178315"/>
    </source>
</evidence>
<feature type="domain" description="Tyr recombinase" evidence="10">
    <location>
        <begin position="123"/>
        <end position="317"/>
    </location>
</feature>
<dbReference type="GO" id="GO:0007059">
    <property type="term" value="P:chromosome segregation"/>
    <property type="evidence" value="ECO:0007669"/>
    <property type="project" value="UniProtKB-KW"/>
</dbReference>
<dbReference type="AlphaFoldDB" id="A0A1G2A802"/>
<sequence>MSADKAIINHVSDFLEFCEVEKGLSSASVKNYHLYLKNFTAWLRGVQIADLDPTKLDRQHIWDYRLYLSRKRSHKTDGNLNKNTQYRYLSALRSLLKYFKKREIPCNISSDDIDLPRTSKQGATIKFLTIDQLKKFLETPDTKTHAGLRDRAIIEVFFSTGMRVGEIVKLNRKQFNVPYLKQNQIQHLELSIKGKGGKIRNIYFSKRALLWLIQYLENRTENSDALFASLSNNKKKDAALDRRLTIRSVQRLIEKYRLLSGVPVPVTPHVLRHTFATHLLSEGADLRTVQELLGHADVSTTQVYTHVTNPQLKEVHRGIYNQL</sequence>
<evidence type="ECO:0000256" key="7">
    <source>
        <dbReference type="ARBA" id="ARBA00023172"/>
    </source>
</evidence>
<evidence type="ECO:0000256" key="3">
    <source>
        <dbReference type="ARBA" id="ARBA00022618"/>
    </source>
</evidence>
<dbReference type="Gene3D" id="1.10.443.10">
    <property type="entry name" value="Intergrase catalytic core"/>
    <property type="match status" value="1"/>
</dbReference>
<evidence type="ECO:0000256" key="5">
    <source>
        <dbReference type="ARBA" id="ARBA00022908"/>
    </source>
</evidence>
<evidence type="ECO:0000256" key="6">
    <source>
        <dbReference type="ARBA" id="ARBA00023125"/>
    </source>
</evidence>
<dbReference type="Proteomes" id="UP000178315">
    <property type="component" value="Unassembled WGS sequence"/>
</dbReference>
<dbReference type="PANTHER" id="PTHR30349">
    <property type="entry name" value="PHAGE INTEGRASE-RELATED"/>
    <property type="match status" value="1"/>
</dbReference>
<dbReference type="Pfam" id="PF02899">
    <property type="entry name" value="Phage_int_SAM_1"/>
    <property type="match status" value="1"/>
</dbReference>
<dbReference type="SUPFAM" id="SSF47823">
    <property type="entry name" value="lambda integrase-like, N-terminal domain"/>
    <property type="match status" value="1"/>
</dbReference>
<evidence type="ECO:0000259" key="11">
    <source>
        <dbReference type="PROSITE" id="PS51900"/>
    </source>
</evidence>
<gene>
    <name evidence="12" type="ORF">A3H61_05480</name>
</gene>
<dbReference type="Pfam" id="PF00589">
    <property type="entry name" value="Phage_integrase"/>
    <property type="match status" value="1"/>
</dbReference>
<dbReference type="InterPro" id="IPR050090">
    <property type="entry name" value="Tyrosine_recombinase_XerCD"/>
</dbReference>
<keyword evidence="5" id="KW-0229">DNA integration</keyword>
<dbReference type="Gene3D" id="1.10.150.130">
    <property type="match status" value="1"/>
</dbReference>
<dbReference type="PROSITE" id="PS51900">
    <property type="entry name" value="CB"/>
    <property type="match status" value="1"/>
</dbReference>
<evidence type="ECO:0000259" key="10">
    <source>
        <dbReference type="PROSITE" id="PS51898"/>
    </source>
</evidence>
<keyword evidence="3" id="KW-0132">Cell division</keyword>
<dbReference type="PROSITE" id="PS51898">
    <property type="entry name" value="TYR_RECOMBINASE"/>
    <property type="match status" value="1"/>
</dbReference>
<dbReference type="GO" id="GO:0003677">
    <property type="term" value="F:DNA binding"/>
    <property type="evidence" value="ECO:0007669"/>
    <property type="project" value="UniProtKB-UniRule"/>
</dbReference>
<dbReference type="InterPro" id="IPR013762">
    <property type="entry name" value="Integrase-like_cat_sf"/>
</dbReference>
<dbReference type="GO" id="GO:0051301">
    <property type="term" value="P:cell division"/>
    <property type="evidence" value="ECO:0007669"/>
    <property type="project" value="UniProtKB-KW"/>
</dbReference>
<keyword evidence="6 9" id="KW-0238">DNA-binding</keyword>
<dbReference type="SUPFAM" id="SSF56349">
    <property type="entry name" value="DNA breaking-rejoining enzymes"/>
    <property type="match status" value="1"/>
</dbReference>
<feature type="domain" description="Core-binding (CB)" evidence="11">
    <location>
        <begin position="5"/>
        <end position="100"/>
    </location>
</feature>
<reference evidence="12 13" key="1">
    <citation type="journal article" date="2016" name="Nat. Commun.">
        <title>Thousands of microbial genomes shed light on interconnected biogeochemical processes in an aquifer system.</title>
        <authorList>
            <person name="Anantharaman K."/>
            <person name="Brown C.T."/>
            <person name="Hug L.A."/>
            <person name="Sharon I."/>
            <person name="Castelle C.J."/>
            <person name="Probst A.J."/>
            <person name="Thomas B.C."/>
            <person name="Singh A."/>
            <person name="Wilkins M.J."/>
            <person name="Karaoz U."/>
            <person name="Brodie E.L."/>
            <person name="Williams K.H."/>
            <person name="Hubbard S.S."/>
            <person name="Banfield J.F."/>
        </authorList>
    </citation>
    <scope>NUCLEOTIDE SEQUENCE [LARGE SCALE GENOMIC DNA]</scope>
</reference>
<dbReference type="InterPro" id="IPR002104">
    <property type="entry name" value="Integrase_catalytic"/>
</dbReference>
<dbReference type="GO" id="GO:0006310">
    <property type="term" value="P:DNA recombination"/>
    <property type="evidence" value="ECO:0007669"/>
    <property type="project" value="UniProtKB-KW"/>
</dbReference>
<accession>A0A1G2A802</accession>
<protein>
    <recommendedName>
        <fullName evidence="14">Tyrosine recombinase XerC</fullName>
    </recommendedName>
</protein>
<dbReference type="InterPro" id="IPR010998">
    <property type="entry name" value="Integrase_recombinase_N"/>
</dbReference>
<dbReference type="EMBL" id="MHJU01000041">
    <property type="protein sequence ID" value="OGY72207.1"/>
    <property type="molecule type" value="Genomic_DNA"/>
</dbReference>